<feature type="domain" description="ISXO2-like transposase" evidence="1">
    <location>
        <begin position="12"/>
        <end position="72"/>
    </location>
</feature>
<accession>A0A1X7UTL8</accession>
<dbReference type="InParanoid" id="A0A1X7UTL8"/>
<protein>
    <recommendedName>
        <fullName evidence="1">ISXO2-like transposase domain-containing protein</fullName>
    </recommendedName>
</protein>
<dbReference type="InterPro" id="IPR024445">
    <property type="entry name" value="Tnp_ISXO2-like"/>
</dbReference>
<name>A0A1X7UTL8_AMPQE</name>
<dbReference type="AlphaFoldDB" id="A0A1X7UTL8"/>
<reference evidence="2" key="1">
    <citation type="submission" date="2017-05" db="UniProtKB">
        <authorList>
            <consortium name="EnsemblMetazoa"/>
        </authorList>
    </citation>
    <scope>IDENTIFICATION</scope>
</reference>
<dbReference type="EnsemblMetazoa" id="Aqu2.1.31113_001">
    <property type="protein sequence ID" value="Aqu2.1.31113_001"/>
    <property type="gene ID" value="Aqu2.1.31113"/>
</dbReference>
<organism evidence="2">
    <name type="scientific">Amphimedon queenslandica</name>
    <name type="common">Sponge</name>
    <dbReference type="NCBI Taxonomy" id="400682"/>
    <lineage>
        <taxon>Eukaryota</taxon>
        <taxon>Metazoa</taxon>
        <taxon>Porifera</taxon>
        <taxon>Demospongiae</taxon>
        <taxon>Heteroscleromorpha</taxon>
        <taxon>Haplosclerida</taxon>
        <taxon>Niphatidae</taxon>
        <taxon>Amphimedon</taxon>
    </lineage>
</organism>
<sequence>CRSVSSNIATKSFKHVGPGTTIISDEWRAYSTLASRGMIHLTVNHSLIFINPMNSAHTQSIQSTWSQVKKNHA</sequence>
<proteinExistence type="predicted"/>
<dbReference type="InterPro" id="IPR053164">
    <property type="entry name" value="IS1016-like_transposase"/>
</dbReference>
<evidence type="ECO:0000313" key="2">
    <source>
        <dbReference type="EnsemblMetazoa" id="Aqu2.1.31113_001"/>
    </source>
</evidence>
<dbReference type="Pfam" id="PF12762">
    <property type="entry name" value="DDE_Tnp_IS1595"/>
    <property type="match status" value="1"/>
</dbReference>
<evidence type="ECO:0000259" key="1">
    <source>
        <dbReference type="Pfam" id="PF12762"/>
    </source>
</evidence>
<dbReference type="PANTHER" id="PTHR47163:SF2">
    <property type="entry name" value="SI:DKEY-17M8.2"/>
    <property type="match status" value="1"/>
</dbReference>
<dbReference type="PANTHER" id="PTHR47163">
    <property type="entry name" value="DDE_TNP_IS1595 DOMAIN-CONTAINING PROTEIN"/>
    <property type="match status" value="1"/>
</dbReference>